<sequence length="182" mass="20817">MATNLREELHQLSASEAAFYARLGLQLGVATLADVSEWVDDVLLQEPEPELFYLELYRYLRTGKDEVLAYLSLAFPPESFSVRPALAWLQQHLSAGSWSLGQTISALYRLRLLVTSDREIGWIYGLAADYEHSSQESAEALRDVYRETEAFLACYHDYTFANRAEWLYLDAALEQRLANLRS</sequence>
<evidence type="ECO:0000313" key="2">
    <source>
        <dbReference type="Proteomes" id="UP000198310"/>
    </source>
</evidence>
<dbReference type="RefSeq" id="WP_089332682.1">
    <property type="nucleotide sequence ID" value="NZ_FZNS01000004.1"/>
</dbReference>
<keyword evidence="2" id="KW-1185">Reference proteome</keyword>
<proteinExistence type="predicted"/>
<dbReference type="EMBL" id="FZNS01000004">
    <property type="protein sequence ID" value="SNR60145.1"/>
    <property type="molecule type" value="Genomic_DNA"/>
</dbReference>
<protein>
    <submittedName>
        <fullName evidence="1">Uncharacterized protein</fullName>
    </submittedName>
</protein>
<gene>
    <name evidence="1" type="ORF">SAMN06269173_104235</name>
</gene>
<dbReference type="AlphaFoldDB" id="A0A238XMF1"/>
<evidence type="ECO:0000313" key="1">
    <source>
        <dbReference type="EMBL" id="SNR60145.1"/>
    </source>
</evidence>
<dbReference type="Proteomes" id="UP000198310">
    <property type="component" value="Unassembled WGS sequence"/>
</dbReference>
<name>A0A238XMF1_9BACT</name>
<accession>A0A238XMF1</accession>
<organism evidence="1 2">
    <name type="scientific">Hymenobacter mucosus</name>
    <dbReference type="NCBI Taxonomy" id="1411120"/>
    <lineage>
        <taxon>Bacteria</taxon>
        <taxon>Pseudomonadati</taxon>
        <taxon>Bacteroidota</taxon>
        <taxon>Cytophagia</taxon>
        <taxon>Cytophagales</taxon>
        <taxon>Hymenobacteraceae</taxon>
        <taxon>Hymenobacter</taxon>
    </lineage>
</organism>
<reference evidence="2" key="1">
    <citation type="submission" date="2017-06" db="EMBL/GenBank/DDBJ databases">
        <authorList>
            <person name="Varghese N."/>
            <person name="Submissions S."/>
        </authorList>
    </citation>
    <scope>NUCLEOTIDE SEQUENCE [LARGE SCALE GENOMIC DNA]</scope>
    <source>
        <strain evidence="2">DSM 28041</strain>
    </source>
</reference>